<name>A0AB39CE85_9VIRU</name>
<organism evidence="1">
    <name type="scientific">Pseudomonas phage HRDY3</name>
    <dbReference type="NCBI Taxonomy" id="3236930"/>
    <lineage>
        <taxon>Viruses</taxon>
    </lineage>
</organism>
<protein>
    <submittedName>
        <fullName evidence="1">Uncharacterized protein</fullName>
    </submittedName>
</protein>
<sequence length="136" mass="15197">MSIVNALDGVNSILAIIKKGDATPEKKLETILEVAEGVRNDIQDVADKAYADYIDELPPPTFDMEQAIADLLEKFRKQEFANLFYHYDKQVFADEADPHIRLAIATALVKFAIEQQKAPSAVWSYIIQNEGVISEA</sequence>
<proteinExistence type="predicted"/>
<dbReference type="EMBL" id="PQ015379">
    <property type="protein sequence ID" value="XDJ15201.1"/>
    <property type="molecule type" value="Genomic_DNA"/>
</dbReference>
<accession>A0AB39CE85</accession>
<evidence type="ECO:0000313" key="1">
    <source>
        <dbReference type="EMBL" id="XDJ15201.1"/>
    </source>
</evidence>
<reference evidence="1" key="1">
    <citation type="submission" date="2024-07" db="EMBL/GenBank/DDBJ databases">
        <authorList>
            <person name="Bringhurst R.M."/>
            <person name="Homer T.E."/>
        </authorList>
    </citation>
    <scope>NUCLEOTIDE SEQUENCE</scope>
</reference>